<evidence type="ECO:0000256" key="7">
    <source>
        <dbReference type="ARBA" id="ARBA00022989"/>
    </source>
</evidence>
<keyword evidence="8" id="KW-0560">Oxidoreductase</keyword>
<evidence type="ECO:0000256" key="4">
    <source>
        <dbReference type="ARBA" id="ARBA00022617"/>
    </source>
</evidence>
<evidence type="ECO:0000256" key="2">
    <source>
        <dbReference type="ARBA" id="ARBA00004370"/>
    </source>
</evidence>
<accession>A0ABR1RHI7</accession>
<dbReference type="PANTHER" id="PTHR46206">
    <property type="entry name" value="CYTOCHROME P450"/>
    <property type="match status" value="1"/>
</dbReference>
<keyword evidence="14" id="KW-1185">Reference proteome</keyword>
<evidence type="ECO:0000256" key="6">
    <source>
        <dbReference type="ARBA" id="ARBA00022723"/>
    </source>
</evidence>
<keyword evidence="7 12" id="KW-1133">Transmembrane helix</keyword>
<evidence type="ECO:0000313" key="14">
    <source>
        <dbReference type="Proteomes" id="UP001396898"/>
    </source>
</evidence>
<comment type="cofactor">
    <cofactor evidence="1">
        <name>heme</name>
        <dbReference type="ChEBI" id="CHEBI:30413"/>
    </cofactor>
</comment>
<comment type="caution">
    <text evidence="13">The sequence shown here is derived from an EMBL/GenBank/DDBJ whole genome shotgun (WGS) entry which is preliminary data.</text>
</comment>
<keyword evidence="6" id="KW-0479">Metal-binding</keyword>
<evidence type="ECO:0000313" key="13">
    <source>
        <dbReference type="EMBL" id="KAK8009331.1"/>
    </source>
</evidence>
<dbReference type="Proteomes" id="UP001396898">
    <property type="component" value="Unassembled WGS sequence"/>
</dbReference>
<keyword evidence="10" id="KW-0503">Monooxygenase</keyword>
<protein>
    <submittedName>
        <fullName evidence="13">Uncharacterized protein</fullName>
    </submittedName>
</protein>
<feature type="transmembrane region" description="Helical" evidence="12">
    <location>
        <begin position="305"/>
        <end position="324"/>
    </location>
</feature>
<name>A0ABR1RHI7_9PEZI</name>
<evidence type="ECO:0000256" key="9">
    <source>
        <dbReference type="ARBA" id="ARBA00023004"/>
    </source>
</evidence>
<keyword evidence="9" id="KW-0408">Iron</keyword>
<comment type="similarity">
    <text evidence="3">Belongs to the cytochrome P450 family.</text>
</comment>
<feature type="transmembrane region" description="Helical" evidence="12">
    <location>
        <begin position="213"/>
        <end position="233"/>
    </location>
</feature>
<sequence length="325" mass="36634">MASYWSLGSYSHLEGAVLHAPVMLLALLLASTLLPLTGKDTPFLPQPWLLYQRLWKKLIYLLEAWAFLLNGRRMLHEEYKQEKQRTEGSALVKTLPMWGTGKMTCDGRFYASSAIKTLLGLILTKWDLQLEDPKAKQQFAWRSWIYPYAGTKVIVTEPHVFTKEAAKPVDTFFSKYTLISFAPIPYRITKPLPYIEFPPSRNNSKMSQDLNDILGIWAAAWLVIVTINAWLAFFLGKRPSEGPVAAVLFAEAAYTFVALLIAFIAAIESNSQRNYTRGFGVGLLGLEVAILALMFFVPPPAQTDPVVVSFYVFAFFWPGFALGMM</sequence>
<evidence type="ECO:0000256" key="5">
    <source>
        <dbReference type="ARBA" id="ARBA00022692"/>
    </source>
</evidence>
<feature type="transmembrane region" description="Helical" evidence="12">
    <location>
        <begin position="279"/>
        <end position="299"/>
    </location>
</feature>
<dbReference type="PANTHER" id="PTHR46206:SF5">
    <property type="entry name" value="P450, PUTATIVE (EUROFUNG)-RELATED"/>
    <property type="match status" value="1"/>
</dbReference>
<evidence type="ECO:0000256" key="11">
    <source>
        <dbReference type="ARBA" id="ARBA00023136"/>
    </source>
</evidence>
<evidence type="ECO:0000256" key="1">
    <source>
        <dbReference type="ARBA" id="ARBA00001971"/>
    </source>
</evidence>
<evidence type="ECO:0000256" key="12">
    <source>
        <dbReference type="SAM" id="Phobius"/>
    </source>
</evidence>
<feature type="transmembrane region" description="Helical" evidence="12">
    <location>
        <begin position="245"/>
        <end position="267"/>
    </location>
</feature>
<comment type="subcellular location">
    <subcellularLocation>
        <location evidence="2">Membrane</location>
    </subcellularLocation>
</comment>
<keyword evidence="4" id="KW-0349">Heme</keyword>
<reference evidence="13 14" key="1">
    <citation type="submission" date="2023-01" db="EMBL/GenBank/DDBJ databases">
        <title>Analysis of 21 Apiospora genomes using comparative genomics revels a genus with tremendous synthesis potential of carbohydrate active enzymes and secondary metabolites.</title>
        <authorList>
            <person name="Sorensen T."/>
        </authorList>
    </citation>
    <scope>NUCLEOTIDE SEQUENCE [LARGE SCALE GENOMIC DNA]</scope>
    <source>
        <strain evidence="13 14">CBS 20057</strain>
    </source>
</reference>
<proteinExistence type="inferred from homology"/>
<evidence type="ECO:0000256" key="8">
    <source>
        <dbReference type="ARBA" id="ARBA00023002"/>
    </source>
</evidence>
<evidence type="ECO:0000256" key="10">
    <source>
        <dbReference type="ARBA" id="ARBA00023033"/>
    </source>
</evidence>
<organism evidence="13 14">
    <name type="scientific">Apiospora marii</name>
    <dbReference type="NCBI Taxonomy" id="335849"/>
    <lineage>
        <taxon>Eukaryota</taxon>
        <taxon>Fungi</taxon>
        <taxon>Dikarya</taxon>
        <taxon>Ascomycota</taxon>
        <taxon>Pezizomycotina</taxon>
        <taxon>Sordariomycetes</taxon>
        <taxon>Xylariomycetidae</taxon>
        <taxon>Amphisphaeriales</taxon>
        <taxon>Apiosporaceae</taxon>
        <taxon>Apiospora</taxon>
    </lineage>
</organism>
<evidence type="ECO:0000256" key="3">
    <source>
        <dbReference type="ARBA" id="ARBA00010617"/>
    </source>
</evidence>
<keyword evidence="5 12" id="KW-0812">Transmembrane</keyword>
<keyword evidence="11 12" id="KW-0472">Membrane</keyword>
<gene>
    <name evidence="13" type="ORF">PG991_011882</name>
</gene>
<feature type="transmembrane region" description="Helical" evidence="12">
    <location>
        <begin position="16"/>
        <end position="38"/>
    </location>
</feature>
<dbReference type="EMBL" id="JAQQWI010000016">
    <property type="protein sequence ID" value="KAK8009331.1"/>
    <property type="molecule type" value="Genomic_DNA"/>
</dbReference>